<keyword evidence="8 14" id="KW-0560">Oxidoreductase</keyword>
<name>A0ABY3ZIA8_9RHOB</name>
<evidence type="ECO:0000256" key="2">
    <source>
        <dbReference type="ARBA" id="ARBA00010823"/>
    </source>
</evidence>
<keyword evidence="15" id="KW-1185">Reference proteome</keyword>
<accession>A0ABY3ZIA8</accession>
<dbReference type="RefSeq" id="WP_243262654.1">
    <property type="nucleotide sequence ID" value="NZ_CP085144.1"/>
</dbReference>
<dbReference type="Proteomes" id="UP000831019">
    <property type="component" value="Chromosome"/>
</dbReference>
<evidence type="ECO:0000313" key="15">
    <source>
        <dbReference type="Proteomes" id="UP000831019"/>
    </source>
</evidence>
<gene>
    <name evidence="14" type="primary">alkB_2</name>
    <name evidence="14" type="ORF">DSM109990_01053</name>
</gene>
<dbReference type="InterPro" id="IPR005804">
    <property type="entry name" value="FA_desaturase_dom"/>
</dbReference>
<evidence type="ECO:0000256" key="11">
    <source>
        <dbReference type="ARBA" id="ARBA00023136"/>
    </source>
</evidence>
<sequence length="333" mass="36435">MLWYVIASLTPAVLIAVAALLGGVWPVLALFSITVHVAFMDRLGRAVSLSDRSGRALTLSLAAAHFLLLPLGVWAIGVAPHLEGLDRVLIFAALGLFLGQISNSNAHELIHASRRLPRRIGTAVYISLLHGHHVSAHLRVHHPAAATPADPNSAPKGMGFWRFLLSASWGEFRAGWQADSAQRARKTGAKGLHPYAIYLGGAALALLTALLLGGISGLFAYLGLAAYAQMQLLLSDYVQHYGLRRQQRPDGRFEPIGPQHSWNAPKWYSAAMMLNAPRHSDHHMRPARAFPALEVTEEMPKLPYSLPIMAVIALVPPLWRRMMDRRVARLRSG</sequence>
<keyword evidence="5 12" id="KW-0812">Transmembrane</keyword>
<dbReference type="EC" id="1.14.15.3" evidence="14"/>
<keyword evidence="6" id="KW-0479">Metal-binding</keyword>
<evidence type="ECO:0000256" key="12">
    <source>
        <dbReference type="SAM" id="Phobius"/>
    </source>
</evidence>
<dbReference type="Pfam" id="PF00487">
    <property type="entry name" value="FA_desaturase"/>
    <property type="match status" value="1"/>
</dbReference>
<dbReference type="PANTHER" id="PTHR38674:SF1">
    <property type="entry name" value="ALKANE 1-MONOOXYGENASE 1"/>
    <property type="match status" value="1"/>
</dbReference>
<protein>
    <submittedName>
        <fullName evidence="14">Alkane 1-monooxygenase</fullName>
        <ecNumber evidence="14">1.14.15.3</ecNumber>
    </submittedName>
</protein>
<feature type="transmembrane region" description="Helical" evidence="12">
    <location>
        <begin position="12"/>
        <end position="35"/>
    </location>
</feature>
<dbReference type="PANTHER" id="PTHR38674">
    <property type="entry name" value="ALKANE 1-MONOOXYGENASE 1"/>
    <property type="match status" value="1"/>
</dbReference>
<feature type="transmembrane region" description="Helical" evidence="12">
    <location>
        <begin position="302"/>
        <end position="319"/>
    </location>
</feature>
<evidence type="ECO:0000256" key="1">
    <source>
        <dbReference type="ARBA" id="ARBA00004429"/>
    </source>
</evidence>
<evidence type="ECO:0000259" key="13">
    <source>
        <dbReference type="Pfam" id="PF00487"/>
    </source>
</evidence>
<feature type="transmembrane region" description="Helical" evidence="12">
    <location>
        <begin position="56"/>
        <end position="76"/>
    </location>
</feature>
<keyword evidence="3" id="KW-1003">Cell membrane</keyword>
<feature type="transmembrane region" description="Helical" evidence="12">
    <location>
        <begin position="195"/>
        <end position="228"/>
    </location>
</feature>
<evidence type="ECO:0000256" key="6">
    <source>
        <dbReference type="ARBA" id="ARBA00022723"/>
    </source>
</evidence>
<evidence type="ECO:0000256" key="10">
    <source>
        <dbReference type="ARBA" id="ARBA00023033"/>
    </source>
</evidence>
<dbReference type="CDD" id="cd03512">
    <property type="entry name" value="Alkane-hydroxylase"/>
    <property type="match status" value="1"/>
</dbReference>
<dbReference type="GO" id="GO:0016491">
    <property type="term" value="F:oxidoreductase activity"/>
    <property type="evidence" value="ECO:0007669"/>
    <property type="project" value="UniProtKB-KW"/>
</dbReference>
<keyword evidence="11 12" id="KW-0472">Membrane</keyword>
<dbReference type="EMBL" id="CP085144">
    <property type="protein sequence ID" value="UOA14253.1"/>
    <property type="molecule type" value="Genomic_DNA"/>
</dbReference>
<keyword evidence="4" id="KW-0997">Cell inner membrane</keyword>
<evidence type="ECO:0000256" key="9">
    <source>
        <dbReference type="ARBA" id="ARBA00023004"/>
    </source>
</evidence>
<evidence type="ECO:0000256" key="8">
    <source>
        <dbReference type="ARBA" id="ARBA00023002"/>
    </source>
</evidence>
<evidence type="ECO:0000256" key="4">
    <source>
        <dbReference type="ARBA" id="ARBA00022519"/>
    </source>
</evidence>
<reference evidence="15" key="1">
    <citation type="journal article" date="2022" name="Microorganisms">
        <title>Beyond the ABCs#Discovery of Three New Plasmid Types in Rhodobacterales (RepQ, RepY, RepW).</title>
        <authorList>
            <person name="Freese H.M."/>
            <person name="Ringel V."/>
            <person name="Overmann J."/>
            <person name="Petersen J."/>
        </authorList>
    </citation>
    <scope>NUCLEOTIDE SEQUENCE [LARGE SCALE GENOMIC DNA]</scope>
    <source>
        <strain evidence="15">DSM 109990</strain>
    </source>
</reference>
<keyword evidence="9" id="KW-0408">Iron</keyword>
<evidence type="ECO:0000313" key="14">
    <source>
        <dbReference type="EMBL" id="UOA14253.1"/>
    </source>
</evidence>
<proteinExistence type="inferred from homology"/>
<dbReference type="InterPro" id="IPR033885">
    <property type="entry name" value="AlkB/XylM"/>
</dbReference>
<evidence type="ECO:0000256" key="3">
    <source>
        <dbReference type="ARBA" id="ARBA00022475"/>
    </source>
</evidence>
<evidence type="ECO:0000256" key="7">
    <source>
        <dbReference type="ARBA" id="ARBA00022989"/>
    </source>
</evidence>
<comment type="similarity">
    <text evidence="2">Belongs to the fatty acid desaturase type 1 family. AlkB subfamily.</text>
</comment>
<feature type="domain" description="Fatty acid desaturase" evidence="13">
    <location>
        <begin position="89"/>
        <end position="294"/>
    </location>
</feature>
<comment type="subcellular location">
    <subcellularLocation>
        <location evidence="1">Cell inner membrane</location>
        <topology evidence="1">Multi-pass membrane protein</topology>
    </subcellularLocation>
</comment>
<keyword evidence="10" id="KW-0503">Monooxygenase</keyword>
<evidence type="ECO:0000256" key="5">
    <source>
        <dbReference type="ARBA" id="ARBA00022692"/>
    </source>
</evidence>
<organism evidence="14 15">
    <name type="scientific">Sulfitobacter dubius</name>
    <dbReference type="NCBI Taxonomy" id="218673"/>
    <lineage>
        <taxon>Bacteria</taxon>
        <taxon>Pseudomonadati</taxon>
        <taxon>Pseudomonadota</taxon>
        <taxon>Alphaproteobacteria</taxon>
        <taxon>Rhodobacterales</taxon>
        <taxon>Roseobacteraceae</taxon>
        <taxon>Sulfitobacter</taxon>
    </lineage>
</organism>
<feature type="transmembrane region" description="Helical" evidence="12">
    <location>
        <begin position="88"/>
        <end position="110"/>
    </location>
</feature>
<keyword evidence="7 12" id="KW-1133">Transmembrane helix</keyword>